<dbReference type="PANTHER" id="PTHR33630:SF9">
    <property type="entry name" value="CUTINASE 4"/>
    <property type="match status" value="1"/>
</dbReference>
<sequence length="597" mass="60951">MSAIAHLRTRRTSLVIAAVTAVAVVAALSLSGTAPAAAAECSDSGAVVIVAGTNDPESAHLVGVEQRYTGKMPTVRDGEVVVVDDPGSAYLAEPKDVIHVDYPTTLWPLGAAGYDDSTAQGTSATASAIAGYQKRCGAESDIVVAGYSQGARVAGDVLADIGNGRNVDGVVATDENGEVMLDENGAPVLVTIDPDGISGELYADPRQAGDKTGRGIELSLIGIIPGLTMAGSRGGSETDGGFGELEGRVVSVCVDGDPICDLPDPIHDPIGAIDGLLGYFTKHNLYPFQMYRDPHETTWNDGRSVRCEPESAVCMVAADSAFAELVRDWARDAGYGGAIGDFLSGRPTIELSYGIELANLQPVIRLVQGLLPPLPKLGYGAYLPDLFVFEDILQGILTLSPARFVDGATALAASLRSIVWLPVNFVRYWAGAIVGPVAPRAGTVTVLAADTTSLRSSTFARLATATDDATEPVRAESSTGSGDPAAPVTAQPGPTDPASAVDPAADPSGAPADASGSDEPGEEPAPLSRADEVPAATDPSADNPTVDDPSAEDTSGEDTSEHDTSGGETSGNEPEPSGQGAGAERSDLEVTGSEGGA</sequence>
<dbReference type="RefSeq" id="WP_010841899.1">
    <property type="nucleotide sequence ID" value="NZ_AQPW01000005.1"/>
</dbReference>
<evidence type="ECO:0000256" key="1">
    <source>
        <dbReference type="ARBA" id="ARBA00007534"/>
    </source>
</evidence>
<dbReference type="InterPro" id="IPR029058">
    <property type="entry name" value="AB_hydrolase_fold"/>
</dbReference>
<dbReference type="PROSITE" id="PS51318">
    <property type="entry name" value="TAT"/>
    <property type="match status" value="1"/>
</dbReference>
<reference evidence="7 8" key="1">
    <citation type="journal article" date="2013" name="Genome Announc.">
        <title>Draft Genome Sequence of a Benzothiophene-Desulfurizing Bacterium, Gordona terrae Strain C-6.</title>
        <authorList>
            <person name="Wang W."/>
            <person name="Ma T."/>
            <person name="Ren Y."/>
            <person name="Li G."/>
        </authorList>
    </citation>
    <scope>NUCLEOTIDE SEQUENCE [LARGE SCALE GENOMIC DNA]</scope>
    <source>
        <strain evidence="7 8">C-6</strain>
    </source>
</reference>
<proteinExistence type="inferred from homology"/>
<dbReference type="AlphaFoldDB" id="R7YCV4"/>
<evidence type="ECO:0000313" key="7">
    <source>
        <dbReference type="EMBL" id="EON33589.1"/>
    </source>
</evidence>
<evidence type="ECO:0000256" key="2">
    <source>
        <dbReference type="ARBA" id="ARBA00022487"/>
    </source>
</evidence>
<comment type="similarity">
    <text evidence="1">Belongs to the cutinase family.</text>
</comment>
<keyword evidence="4" id="KW-1015">Disulfide bond</keyword>
<protein>
    <submittedName>
        <fullName evidence="7">Uncharacterized protein</fullName>
    </submittedName>
</protein>
<gene>
    <name evidence="7" type="ORF">GTC6_07239</name>
</gene>
<dbReference type="SMART" id="SM01110">
    <property type="entry name" value="Cutinase"/>
    <property type="match status" value="1"/>
</dbReference>
<evidence type="ECO:0000256" key="5">
    <source>
        <dbReference type="SAM" id="MobiDB-lite"/>
    </source>
</evidence>
<dbReference type="PATRIC" id="fig|1316928.3.peg.1453"/>
<keyword evidence="6" id="KW-0732">Signal</keyword>
<dbReference type="GO" id="GO:0052689">
    <property type="term" value="F:carboxylic ester hydrolase activity"/>
    <property type="evidence" value="ECO:0007669"/>
    <property type="project" value="UniProtKB-KW"/>
</dbReference>
<dbReference type="Gene3D" id="3.40.50.1820">
    <property type="entry name" value="alpha/beta hydrolase"/>
    <property type="match status" value="1"/>
</dbReference>
<keyword evidence="2" id="KW-0719">Serine esterase</keyword>
<feature type="compositionally biased region" description="Low complexity" evidence="5">
    <location>
        <begin position="496"/>
        <end position="518"/>
    </location>
</feature>
<dbReference type="InterPro" id="IPR006311">
    <property type="entry name" value="TAT_signal"/>
</dbReference>
<feature type="region of interest" description="Disordered" evidence="5">
    <location>
        <begin position="463"/>
        <end position="597"/>
    </location>
</feature>
<dbReference type="EMBL" id="AQPW01000005">
    <property type="protein sequence ID" value="EON33589.1"/>
    <property type="molecule type" value="Genomic_DNA"/>
</dbReference>
<dbReference type="OrthoDB" id="3661975at2"/>
<name>R7YCV4_9ACTN</name>
<feature type="signal peptide" evidence="6">
    <location>
        <begin position="1"/>
        <end position="38"/>
    </location>
</feature>
<evidence type="ECO:0000256" key="3">
    <source>
        <dbReference type="ARBA" id="ARBA00022801"/>
    </source>
</evidence>
<dbReference type="Pfam" id="PF01083">
    <property type="entry name" value="Cutinase"/>
    <property type="match status" value="1"/>
</dbReference>
<keyword evidence="3" id="KW-0378">Hydrolase</keyword>
<comment type="caution">
    <text evidence="7">The sequence shown here is derived from an EMBL/GenBank/DDBJ whole genome shotgun (WGS) entry which is preliminary data.</text>
</comment>
<feature type="chain" id="PRO_5004460816" evidence="6">
    <location>
        <begin position="39"/>
        <end position="597"/>
    </location>
</feature>
<evidence type="ECO:0000313" key="8">
    <source>
        <dbReference type="Proteomes" id="UP000013569"/>
    </source>
</evidence>
<organism evidence="7 8">
    <name type="scientific">Gordonia terrae C-6</name>
    <dbReference type="NCBI Taxonomy" id="1316928"/>
    <lineage>
        <taxon>Bacteria</taxon>
        <taxon>Bacillati</taxon>
        <taxon>Actinomycetota</taxon>
        <taxon>Actinomycetes</taxon>
        <taxon>Mycobacteriales</taxon>
        <taxon>Gordoniaceae</taxon>
        <taxon>Gordonia</taxon>
    </lineage>
</organism>
<dbReference type="InterPro" id="IPR000675">
    <property type="entry name" value="Cutinase/axe"/>
</dbReference>
<dbReference type="PANTHER" id="PTHR33630">
    <property type="entry name" value="CUTINASE RV1984C-RELATED-RELATED"/>
    <property type="match status" value="1"/>
</dbReference>
<dbReference type="Proteomes" id="UP000013569">
    <property type="component" value="Unassembled WGS sequence"/>
</dbReference>
<evidence type="ECO:0000256" key="4">
    <source>
        <dbReference type="ARBA" id="ARBA00023157"/>
    </source>
</evidence>
<dbReference type="SUPFAM" id="SSF53474">
    <property type="entry name" value="alpha/beta-Hydrolases"/>
    <property type="match status" value="1"/>
</dbReference>
<accession>R7YCV4</accession>
<evidence type="ECO:0000256" key="6">
    <source>
        <dbReference type="SAM" id="SignalP"/>
    </source>
</evidence>
<feature type="compositionally biased region" description="Acidic residues" evidence="5">
    <location>
        <begin position="549"/>
        <end position="558"/>
    </location>
</feature>